<dbReference type="EMBL" id="MU006587">
    <property type="protein sequence ID" value="KAF2744647.1"/>
    <property type="molecule type" value="Genomic_DNA"/>
</dbReference>
<dbReference type="Proteomes" id="UP000799440">
    <property type="component" value="Unassembled WGS sequence"/>
</dbReference>
<accession>A0A6A6V608</accession>
<reference evidence="1" key="1">
    <citation type="journal article" date="2020" name="Stud. Mycol.">
        <title>101 Dothideomycetes genomes: a test case for predicting lifestyles and emergence of pathogens.</title>
        <authorList>
            <person name="Haridas S."/>
            <person name="Albert R."/>
            <person name="Binder M."/>
            <person name="Bloem J."/>
            <person name="Labutti K."/>
            <person name="Salamov A."/>
            <person name="Andreopoulos B."/>
            <person name="Baker S."/>
            <person name="Barry K."/>
            <person name="Bills G."/>
            <person name="Bluhm B."/>
            <person name="Cannon C."/>
            <person name="Castanera R."/>
            <person name="Culley D."/>
            <person name="Daum C."/>
            <person name="Ezra D."/>
            <person name="Gonzalez J."/>
            <person name="Henrissat B."/>
            <person name="Kuo A."/>
            <person name="Liang C."/>
            <person name="Lipzen A."/>
            <person name="Lutzoni F."/>
            <person name="Magnuson J."/>
            <person name="Mondo S."/>
            <person name="Nolan M."/>
            <person name="Ohm R."/>
            <person name="Pangilinan J."/>
            <person name="Park H.-J."/>
            <person name="Ramirez L."/>
            <person name="Alfaro M."/>
            <person name="Sun H."/>
            <person name="Tritt A."/>
            <person name="Yoshinaga Y."/>
            <person name="Zwiers L.-H."/>
            <person name="Turgeon B."/>
            <person name="Goodwin S."/>
            <person name="Spatafora J."/>
            <person name="Crous P."/>
            <person name="Grigoriev I."/>
        </authorList>
    </citation>
    <scope>NUCLEOTIDE SEQUENCE</scope>
    <source>
        <strain evidence="1">CBS 119925</strain>
    </source>
</reference>
<evidence type="ECO:0000313" key="2">
    <source>
        <dbReference type="Proteomes" id="UP000799440"/>
    </source>
</evidence>
<sequence length="79" mass="8079">MATSAHIPPLNLRTNKSPLFGLAGGATGASASTRNAGMRAWTPSVNSAGFVAKTAPILPLALQTWAHLSTARMNNPLPG</sequence>
<organism evidence="1 2">
    <name type="scientific">Sporormia fimetaria CBS 119925</name>
    <dbReference type="NCBI Taxonomy" id="1340428"/>
    <lineage>
        <taxon>Eukaryota</taxon>
        <taxon>Fungi</taxon>
        <taxon>Dikarya</taxon>
        <taxon>Ascomycota</taxon>
        <taxon>Pezizomycotina</taxon>
        <taxon>Dothideomycetes</taxon>
        <taxon>Pleosporomycetidae</taxon>
        <taxon>Pleosporales</taxon>
        <taxon>Sporormiaceae</taxon>
        <taxon>Sporormia</taxon>
    </lineage>
</organism>
<dbReference type="AlphaFoldDB" id="A0A6A6V608"/>
<name>A0A6A6V608_9PLEO</name>
<protein>
    <submittedName>
        <fullName evidence="1">Uncharacterized protein</fullName>
    </submittedName>
</protein>
<proteinExistence type="predicted"/>
<keyword evidence="2" id="KW-1185">Reference proteome</keyword>
<gene>
    <name evidence="1" type="ORF">M011DRAFT_470245</name>
</gene>
<evidence type="ECO:0000313" key="1">
    <source>
        <dbReference type="EMBL" id="KAF2744647.1"/>
    </source>
</evidence>